<keyword evidence="4" id="KW-1185">Reference proteome</keyword>
<dbReference type="InterPro" id="IPR008756">
    <property type="entry name" value="Peptidase_M56"/>
</dbReference>
<feature type="transmembrane region" description="Helical" evidence="1">
    <location>
        <begin position="97"/>
        <end position="121"/>
    </location>
</feature>
<accession>A0ABS4IR52</accession>
<sequence>MKHKLKPKWHYMLWLLLILRLILPWTPESSFSVFNLFPFGQNHETKINKMNMQVIAPELDALVKSEPWSYEELGGGVSPATELVPTPLDTPRSLDDYFAVAFQICLLVWLAGIVLLGMYTIRINKRFNRRIRKKAGSVDPDIMHIFECCKEELSIRKPIPFVQSEGVSSPTLIGFMKPIMVMPENTLHTLTYEELRYIFLHEMAHVKRKDIALNWVMNVLLIIHWFNPILWYAYYRMREDQEIACDALVLTYLNPEQSRAYAETIIKLLESYSRPVSFQHPGIATLSGNMKQLKRRMMMIKQFKKGSYRWSILGLATLILLGGVALTNAKGTSQSQAEVDLAKETGKEKEIRPAAASAAPVEIPRIEEVVPVTIASDPQTQILDKMRYSVEAFATVKGRLVEIYNGQSQTTEFQVREGDQPASYVKIGTSETVSSYPYLMDKYNGVVGTIRRLGNPLPVSFFVNHPRIEVINGDKHSTARSDPANSGIAGTVISPEQNALGFLEDYKLWSIQGEDTLLGRSVIVFGGELSSYFKTKHKAETFKMWMDKQTGMLLKREEYDKEGGVTESIEVVELELNAALDESLFQIPEELAEKSLREQAEKRALQPRVTSGDVAIPEAINSKWEDAKDNSEQTSIIKYKGAWYIYPKKGYLVNNIEVDGREGKVILNHAGRKGTIPAVAENYDLDSLTPEDL</sequence>
<name>A0ABS4IR52_9BACL</name>
<dbReference type="PANTHER" id="PTHR34978:SF3">
    <property type="entry name" value="SLR0241 PROTEIN"/>
    <property type="match status" value="1"/>
</dbReference>
<feature type="domain" description="Peptidase M56" evidence="2">
    <location>
        <begin position="2"/>
        <end position="300"/>
    </location>
</feature>
<keyword evidence="1" id="KW-1133">Transmembrane helix</keyword>
<evidence type="ECO:0000256" key="1">
    <source>
        <dbReference type="SAM" id="Phobius"/>
    </source>
</evidence>
<evidence type="ECO:0000259" key="2">
    <source>
        <dbReference type="Pfam" id="PF05569"/>
    </source>
</evidence>
<evidence type="ECO:0000313" key="3">
    <source>
        <dbReference type="EMBL" id="MBP1989998.1"/>
    </source>
</evidence>
<organism evidence="3 4">
    <name type="scientific">Paenibacillus eucommiae</name>
    <dbReference type="NCBI Taxonomy" id="1355755"/>
    <lineage>
        <taxon>Bacteria</taxon>
        <taxon>Bacillati</taxon>
        <taxon>Bacillota</taxon>
        <taxon>Bacilli</taxon>
        <taxon>Bacillales</taxon>
        <taxon>Paenibacillaceae</taxon>
        <taxon>Paenibacillus</taxon>
    </lineage>
</organism>
<keyword evidence="1" id="KW-0812">Transmembrane</keyword>
<feature type="transmembrane region" description="Helical" evidence="1">
    <location>
        <begin position="212"/>
        <end position="234"/>
    </location>
</feature>
<comment type="caution">
    <text evidence="3">The sequence shown here is derived from an EMBL/GenBank/DDBJ whole genome shotgun (WGS) entry which is preliminary data.</text>
</comment>
<evidence type="ECO:0000313" key="4">
    <source>
        <dbReference type="Proteomes" id="UP001519287"/>
    </source>
</evidence>
<protein>
    <submittedName>
        <fullName evidence="3">Beta-lactamase regulating signal transducer with metallopeptidase domain</fullName>
    </submittedName>
</protein>
<dbReference type="Proteomes" id="UP001519287">
    <property type="component" value="Unassembled WGS sequence"/>
</dbReference>
<dbReference type="InterPro" id="IPR052173">
    <property type="entry name" value="Beta-lactam_resp_regulator"/>
</dbReference>
<dbReference type="PANTHER" id="PTHR34978">
    <property type="entry name" value="POSSIBLE SENSOR-TRANSDUCER PROTEIN BLAR"/>
    <property type="match status" value="1"/>
</dbReference>
<dbReference type="Gene3D" id="2.50.20.10">
    <property type="entry name" value="Lipoprotein localisation LolA/LolB/LppX"/>
    <property type="match status" value="1"/>
</dbReference>
<gene>
    <name evidence="3" type="ORF">J2Z66_001596</name>
</gene>
<dbReference type="EMBL" id="JAGGLB010000003">
    <property type="protein sequence ID" value="MBP1989998.1"/>
    <property type="molecule type" value="Genomic_DNA"/>
</dbReference>
<dbReference type="CDD" id="cd07341">
    <property type="entry name" value="M56_BlaR1_MecR1_like"/>
    <property type="match status" value="1"/>
</dbReference>
<dbReference type="Pfam" id="PF05569">
    <property type="entry name" value="Peptidase_M56"/>
    <property type="match status" value="1"/>
</dbReference>
<proteinExistence type="predicted"/>
<keyword evidence="1" id="KW-0472">Membrane</keyword>
<reference evidence="3 4" key="1">
    <citation type="submission" date="2021-03" db="EMBL/GenBank/DDBJ databases">
        <title>Genomic Encyclopedia of Type Strains, Phase IV (KMG-IV): sequencing the most valuable type-strain genomes for metagenomic binning, comparative biology and taxonomic classification.</title>
        <authorList>
            <person name="Goeker M."/>
        </authorList>
    </citation>
    <scope>NUCLEOTIDE SEQUENCE [LARGE SCALE GENOMIC DNA]</scope>
    <source>
        <strain evidence="3 4">DSM 26048</strain>
    </source>
</reference>